<dbReference type="PANTHER" id="PTHR33990:SF1">
    <property type="entry name" value="PROTEIN YJDN"/>
    <property type="match status" value="1"/>
</dbReference>
<dbReference type="STRING" id="768706.Desor_0179"/>
<feature type="domain" description="PhnB-like" evidence="1">
    <location>
        <begin position="5"/>
        <end position="134"/>
    </location>
</feature>
<dbReference type="PANTHER" id="PTHR33990">
    <property type="entry name" value="PROTEIN YJDN-RELATED"/>
    <property type="match status" value="1"/>
</dbReference>
<reference evidence="3" key="1">
    <citation type="submission" date="2011-11" db="EMBL/GenBank/DDBJ databases">
        <title>Complete sequence of Desulfosporosinus orientis DSM 765.</title>
        <authorList>
            <person name="Lucas S."/>
            <person name="Han J."/>
            <person name="Lapidus A."/>
            <person name="Cheng J.-F."/>
            <person name="Goodwin L."/>
            <person name="Pitluck S."/>
            <person name="Peters L."/>
            <person name="Ovchinnikova G."/>
            <person name="Teshima H."/>
            <person name="Detter J.C."/>
            <person name="Han C."/>
            <person name="Tapia R."/>
            <person name="Land M."/>
            <person name="Hauser L."/>
            <person name="Kyrpides N."/>
            <person name="Ivanova N."/>
            <person name="Pagani I."/>
            <person name="Pester M."/>
            <person name="Spring S."/>
            <person name="Ollivier B."/>
            <person name="Rattei T."/>
            <person name="Klenk H.-P."/>
            <person name="Wagner M."/>
            <person name="Loy A."/>
            <person name="Woyke T."/>
        </authorList>
    </citation>
    <scope>NUCLEOTIDE SEQUENCE [LARGE SCALE GENOMIC DNA]</scope>
    <source>
        <strain evidence="3">ATCC 19365 / DSM 765 / NCIMB 8382 / VKM B-1628</strain>
    </source>
</reference>
<dbReference type="HOGENOM" id="CLU_046006_17_3_9"/>
<keyword evidence="3" id="KW-1185">Reference proteome</keyword>
<name>G7W7H9_DESOD</name>
<organism evidence="2 3">
    <name type="scientific">Desulfosporosinus orientis (strain ATCC 19365 / DSM 765 / NCIMB 8382 / VKM B-1628 / Singapore I)</name>
    <name type="common">Desulfotomaculum orientis</name>
    <dbReference type="NCBI Taxonomy" id="768706"/>
    <lineage>
        <taxon>Bacteria</taxon>
        <taxon>Bacillati</taxon>
        <taxon>Bacillota</taxon>
        <taxon>Clostridia</taxon>
        <taxon>Eubacteriales</taxon>
        <taxon>Desulfitobacteriaceae</taxon>
        <taxon>Desulfosporosinus</taxon>
    </lineage>
</organism>
<dbReference type="Gene3D" id="3.10.180.10">
    <property type="entry name" value="2,3-Dihydroxybiphenyl 1,2-Dioxygenase, domain 1"/>
    <property type="match status" value="1"/>
</dbReference>
<dbReference type="OrthoDB" id="9795306at2"/>
<dbReference type="SUPFAM" id="SSF54593">
    <property type="entry name" value="Glyoxalase/Bleomycin resistance protein/Dihydroxybiphenyl dioxygenase"/>
    <property type="match status" value="1"/>
</dbReference>
<dbReference type="PATRIC" id="fig|768706.3.peg.139"/>
<accession>G7W7H9</accession>
<reference evidence="2 3" key="2">
    <citation type="journal article" date="2012" name="J. Bacteriol.">
        <title>Complete genome sequences of Desulfosporosinus orientis DSM765T, Desulfosporosinus youngiae DSM17734T, Desulfosporosinus meridiei DSM13257T, and Desulfosporosinus acidiphilus DSM22704T.</title>
        <authorList>
            <person name="Pester M."/>
            <person name="Brambilla E."/>
            <person name="Alazard D."/>
            <person name="Rattei T."/>
            <person name="Weinmaier T."/>
            <person name="Han J."/>
            <person name="Lucas S."/>
            <person name="Lapidus A."/>
            <person name="Cheng J.F."/>
            <person name="Goodwin L."/>
            <person name="Pitluck S."/>
            <person name="Peters L."/>
            <person name="Ovchinnikova G."/>
            <person name="Teshima H."/>
            <person name="Detter J.C."/>
            <person name="Han C.S."/>
            <person name="Tapia R."/>
            <person name="Land M.L."/>
            <person name="Hauser L."/>
            <person name="Kyrpides N.C."/>
            <person name="Ivanova N.N."/>
            <person name="Pagani I."/>
            <person name="Huntmann M."/>
            <person name="Wei C.L."/>
            <person name="Davenport K.W."/>
            <person name="Daligault H."/>
            <person name="Chain P.S."/>
            <person name="Chen A."/>
            <person name="Mavromatis K."/>
            <person name="Markowitz V."/>
            <person name="Szeto E."/>
            <person name="Mikhailova N."/>
            <person name="Pati A."/>
            <person name="Wagner M."/>
            <person name="Woyke T."/>
            <person name="Ollivier B."/>
            <person name="Klenk H.P."/>
            <person name="Spring S."/>
            <person name="Loy A."/>
        </authorList>
    </citation>
    <scope>NUCLEOTIDE SEQUENCE [LARGE SCALE GENOMIC DNA]</scope>
    <source>
        <strain evidence="3">ATCC 19365 / DSM 765 / NCIMB 8382 / VKM B-1628</strain>
    </source>
</reference>
<dbReference type="RefSeq" id="WP_014182727.1">
    <property type="nucleotide sequence ID" value="NC_016584.1"/>
</dbReference>
<dbReference type="InterPro" id="IPR028973">
    <property type="entry name" value="PhnB-like"/>
</dbReference>
<dbReference type="AlphaFoldDB" id="G7W7H9"/>
<evidence type="ECO:0000313" key="2">
    <source>
        <dbReference type="EMBL" id="AET65898.1"/>
    </source>
</evidence>
<dbReference type="Pfam" id="PF06983">
    <property type="entry name" value="3-dmu-9_3-mt"/>
    <property type="match status" value="1"/>
</dbReference>
<proteinExistence type="predicted"/>
<dbReference type="EMBL" id="CP003108">
    <property type="protein sequence ID" value="AET65898.1"/>
    <property type="molecule type" value="Genomic_DNA"/>
</dbReference>
<dbReference type="InterPro" id="IPR029068">
    <property type="entry name" value="Glyas_Bleomycin-R_OHBP_Dase"/>
</dbReference>
<evidence type="ECO:0000313" key="3">
    <source>
        <dbReference type="Proteomes" id="UP000006346"/>
    </source>
</evidence>
<dbReference type="KEGG" id="dor:Desor_0179"/>
<dbReference type="Proteomes" id="UP000006346">
    <property type="component" value="Chromosome"/>
</dbReference>
<gene>
    <name evidence="2" type="ordered locus">Desor_0179</name>
</gene>
<evidence type="ECO:0000259" key="1">
    <source>
        <dbReference type="Pfam" id="PF06983"/>
    </source>
</evidence>
<protein>
    <recommendedName>
        <fullName evidence="1">PhnB-like domain-containing protein</fullName>
    </recommendedName>
</protein>
<dbReference type="eggNOG" id="COG2764">
    <property type="taxonomic scope" value="Bacteria"/>
</dbReference>
<dbReference type="CDD" id="cd06588">
    <property type="entry name" value="PhnB_like"/>
    <property type="match status" value="1"/>
</dbReference>
<sequence length="140" mass="15907">MSDWLVPYLVFNGNCEEAVNFYQKVLGGESQILHFGDALPYPAHPVPEQAKHLVMHAELRKNGHIIRFSDTFPKLPYSVGNNVSFSLEFDTKEETKAVFQGLSEGGTIEMDLQETFFSPLFGKFTDKFGIIWQLSCRKSQ</sequence>